<dbReference type="InterPro" id="IPR014716">
    <property type="entry name" value="Fibrinogen_a/b/g_C_1"/>
</dbReference>
<evidence type="ECO:0000259" key="10">
    <source>
        <dbReference type="PROSITE" id="PS50853"/>
    </source>
</evidence>
<keyword evidence="8" id="KW-1015">Disulfide bond</keyword>
<dbReference type="InterPro" id="IPR036056">
    <property type="entry name" value="Fibrinogen-like_C"/>
</dbReference>
<evidence type="ECO:0000256" key="4">
    <source>
        <dbReference type="ARBA" id="ARBA00022530"/>
    </source>
</evidence>
<protein>
    <submittedName>
        <fullName evidence="12">Tenascin N</fullName>
    </submittedName>
</protein>
<keyword evidence="5" id="KW-0245">EGF-like domain</keyword>
<evidence type="ECO:0000256" key="2">
    <source>
        <dbReference type="ARBA" id="ARBA00008673"/>
    </source>
</evidence>
<dbReference type="InterPro" id="IPR003961">
    <property type="entry name" value="FN3_dom"/>
</dbReference>
<dbReference type="InterPro" id="IPR013783">
    <property type="entry name" value="Ig-like_fold"/>
</dbReference>
<dbReference type="SMART" id="SM00060">
    <property type="entry name" value="FN3"/>
    <property type="match status" value="5"/>
</dbReference>
<feature type="domain" description="Fibronectin type-III" evidence="10">
    <location>
        <begin position="574"/>
        <end position="663"/>
    </location>
</feature>
<dbReference type="SUPFAM" id="SSF57184">
    <property type="entry name" value="Growth factor receptor domain"/>
    <property type="match status" value="1"/>
</dbReference>
<organism evidence="12 13">
    <name type="scientific">Scleropages formosus</name>
    <name type="common">Asian bonytongue</name>
    <name type="synonym">Osteoglossum formosum</name>
    <dbReference type="NCBI Taxonomy" id="113540"/>
    <lineage>
        <taxon>Eukaryota</taxon>
        <taxon>Metazoa</taxon>
        <taxon>Chordata</taxon>
        <taxon>Craniata</taxon>
        <taxon>Vertebrata</taxon>
        <taxon>Euteleostomi</taxon>
        <taxon>Actinopterygii</taxon>
        <taxon>Neopterygii</taxon>
        <taxon>Teleostei</taxon>
        <taxon>Osteoglossocephala</taxon>
        <taxon>Osteoglossomorpha</taxon>
        <taxon>Osteoglossiformes</taxon>
        <taxon>Osteoglossidae</taxon>
        <taxon>Scleropages</taxon>
    </lineage>
</organism>
<dbReference type="OrthoDB" id="2154780at2759"/>
<evidence type="ECO:0000313" key="13">
    <source>
        <dbReference type="Proteomes" id="UP000694397"/>
    </source>
</evidence>
<feature type="domain" description="Fibronectin type-III" evidence="10">
    <location>
        <begin position="271"/>
        <end position="360"/>
    </location>
</feature>
<accession>A0A8D0CDL1</accession>
<dbReference type="Pfam" id="PF00147">
    <property type="entry name" value="Fibrinogen_C"/>
    <property type="match status" value="1"/>
</dbReference>
<dbReference type="PANTHER" id="PTHR46708:SF12">
    <property type="entry name" value="TENASCIN N"/>
    <property type="match status" value="1"/>
</dbReference>
<dbReference type="Ensembl" id="ENSSFOT00015061705.1">
    <property type="protein sequence ID" value="ENSSFOP00015062458.1"/>
    <property type="gene ID" value="ENSSFOG00015019279.2"/>
</dbReference>
<evidence type="ECO:0000259" key="11">
    <source>
        <dbReference type="PROSITE" id="PS51406"/>
    </source>
</evidence>
<comment type="similarity">
    <text evidence="2">Belongs to the tenascin family.</text>
</comment>
<dbReference type="GeneTree" id="ENSGT00940000166882"/>
<dbReference type="PROSITE" id="PS01186">
    <property type="entry name" value="EGF_2"/>
    <property type="match status" value="2"/>
</dbReference>
<dbReference type="InterPro" id="IPR002181">
    <property type="entry name" value="Fibrinogen_a/b/g_C_dom"/>
</dbReference>
<dbReference type="Gene3D" id="3.90.215.10">
    <property type="entry name" value="Gamma Fibrinogen, chain A, domain 1"/>
    <property type="match status" value="1"/>
</dbReference>
<dbReference type="Gene3D" id="2.10.25.10">
    <property type="entry name" value="Laminin"/>
    <property type="match status" value="3"/>
</dbReference>
<dbReference type="GO" id="GO:0030155">
    <property type="term" value="P:regulation of cell adhesion"/>
    <property type="evidence" value="ECO:0007669"/>
    <property type="project" value="TreeGrafter"/>
</dbReference>
<keyword evidence="9" id="KW-0325">Glycoprotein</keyword>
<evidence type="ECO:0000256" key="5">
    <source>
        <dbReference type="ARBA" id="ARBA00022536"/>
    </source>
</evidence>
<dbReference type="InterPro" id="IPR009030">
    <property type="entry name" value="Growth_fac_rcpt_cys_sf"/>
</dbReference>
<comment type="subcellular location">
    <subcellularLocation>
        <location evidence="1">Secreted</location>
        <location evidence="1">Extracellular space</location>
        <location evidence="1">Extracellular matrix</location>
    </subcellularLocation>
</comment>
<keyword evidence="13" id="KW-1185">Reference proteome</keyword>
<dbReference type="CDD" id="cd00063">
    <property type="entry name" value="FN3"/>
    <property type="match status" value="5"/>
</dbReference>
<dbReference type="Pfam" id="PF25024">
    <property type="entry name" value="EGF_TEN"/>
    <property type="match status" value="1"/>
</dbReference>
<dbReference type="Pfam" id="PF00041">
    <property type="entry name" value="fn3"/>
    <property type="match status" value="5"/>
</dbReference>
<dbReference type="GO" id="GO:0098966">
    <property type="term" value="C:perisynaptic extracellular matrix"/>
    <property type="evidence" value="ECO:0007669"/>
    <property type="project" value="TreeGrafter"/>
</dbReference>
<evidence type="ECO:0000256" key="8">
    <source>
        <dbReference type="ARBA" id="ARBA00023157"/>
    </source>
</evidence>
<evidence type="ECO:0000256" key="6">
    <source>
        <dbReference type="ARBA" id="ARBA00022729"/>
    </source>
</evidence>
<reference evidence="12 13" key="1">
    <citation type="submission" date="2019-04" db="EMBL/GenBank/DDBJ databases">
        <authorList>
            <consortium name="Wellcome Sanger Institute Data Sharing"/>
        </authorList>
    </citation>
    <scope>NUCLEOTIDE SEQUENCE [LARGE SCALE GENOMIC DNA]</scope>
</reference>
<evidence type="ECO:0000313" key="12">
    <source>
        <dbReference type="Ensembl" id="ENSSFOP00015062458.1"/>
    </source>
</evidence>
<evidence type="ECO:0000256" key="7">
    <source>
        <dbReference type="ARBA" id="ARBA00022737"/>
    </source>
</evidence>
<dbReference type="CDD" id="cd00087">
    <property type="entry name" value="FReD"/>
    <property type="match status" value="1"/>
</dbReference>
<dbReference type="NCBIfam" id="NF040941">
    <property type="entry name" value="GGGWT_bact"/>
    <property type="match status" value="1"/>
</dbReference>
<reference evidence="12" key="2">
    <citation type="submission" date="2025-08" db="UniProtKB">
        <authorList>
            <consortium name="Ensembl"/>
        </authorList>
    </citation>
    <scope>IDENTIFICATION</scope>
</reference>
<feature type="domain" description="Fibronectin type-III" evidence="10">
    <location>
        <begin position="454"/>
        <end position="542"/>
    </location>
</feature>
<keyword evidence="4" id="KW-0272">Extracellular matrix</keyword>
<dbReference type="FunFam" id="3.90.215.10:FF:000001">
    <property type="entry name" value="Tenascin isoform 1"/>
    <property type="match status" value="1"/>
</dbReference>
<feature type="domain" description="Fibronectin type-III" evidence="10">
    <location>
        <begin position="750"/>
        <end position="844"/>
    </location>
</feature>
<reference evidence="12" key="3">
    <citation type="submission" date="2025-09" db="UniProtKB">
        <authorList>
            <consortium name="Ensembl"/>
        </authorList>
    </citation>
    <scope>IDENTIFICATION</scope>
</reference>
<dbReference type="PROSITE" id="PS00514">
    <property type="entry name" value="FIBRINOGEN_C_1"/>
    <property type="match status" value="1"/>
</dbReference>
<evidence type="ECO:0000256" key="1">
    <source>
        <dbReference type="ARBA" id="ARBA00004498"/>
    </source>
</evidence>
<keyword evidence="6" id="KW-0732">Signal</keyword>
<proteinExistence type="inferred from homology"/>
<feature type="domain" description="Fibrinogen C-terminal" evidence="11">
    <location>
        <begin position="836"/>
        <end position="1052"/>
    </location>
</feature>
<dbReference type="SUPFAM" id="SSF49265">
    <property type="entry name" value="Fibronectin type III"/>
    <property type="match status" value="4"/>
</dbReference>
<dbReference type="Proteomes" id="UP000694397">
    <property type="component" value="Chromosome 3"/>
</dbReference>
<dbReference type="SMART" id="SM00186">
    <property type="entry name" value="FBG"/>
    <property type="match status" value="1"/>
</dbReference>
<dbReference type="PROSITE" id="PS00022">
    <property type="entry name" value="EGF_1"/>
    <property type="match status" value="2"/>
</dbReference>
<dbReference type="FunFam" id="2.10.25.10:FF:000001">
    <property type="entry name" value="Tenascin C"/>
    <property type="match status" value="3"/>
</dbReference>
<evidence type="ECO:0000256" key="3">
    <source>
        <dbReference type="ARBA" id="ARBA00022525"/>
    </source>
</evidence>
<name>A0A8D0CDL1_SCLFO</name>
<gene>
    <name evidence="12" type="primary">tnn</name>
</gene>
<dbReference type="PROSITE" id="PS51406">
    <property type="entry name" value="FIBRINOGEN_C_2"/>
    <property type="match status" value="1"/>
</dbReference>
<dbReference type="AlphaFoldDB" id="A0A8D0CDL1"/>
<dbReference type="GO" id="GO:0005615">
    <property type="term" value="C:extracellular space"/>
    <property type="evidence" value="ECO:0007669"/>
    <property type="project" value="TreeGrafter"/>
</dbReference>
<dbReference type="FunFam" id="2.60.40.10:FF:000099">
    <property type="entry name" value="Fibronectin 1"/>
    <property type="match status" value="3"/>
</dbReference>
<dbReference type="InterPro" id="IPR050991">
    <property type="entry name" value="ECM_Regulatory_Proteins"/>
</dbReference>
<dbReference type="Gene3D" id="2.60.40.10">
    <property type="entry name" value="Immunoglobulins"/>
    <property type="match status" value="6"/>
</dbReference>
<dbReference type="InterPro" id="IPR020837">
    <property type="entry name" value="Fibrinogen_CS"/>
</dbReference>
<keyword evidence="3" id="KW-0964">Secreted</keyword>
<dbReference type="PROSITE" id="PS50853">
    <property type="entry name" value="FN3"/>
    <property type="match status" value="4"/>
</dbReference>
<dbReference type="InterPro" id="IPR000742">
    <property type="entry name" value="EGF"/>
</dbReference>
<dbReference type="PANTHER" id="PTHR46708">
    <property type="entry name" value="TENASCIN"/>
    <property type="match status" value="1"/>
</dbReference>
<evidence type="ECO:0000256" key="9">
    <source>
        <dbReference type="ARBA" id="ARBA00023180"/>
    </source>
</evidence>
<dbReference type="InterPro" id="IPR036116">
    <property type="entry name" value="FN3_sf"/>
</dbReference>
<sequence length="1077" mass="117841">MQPLTVTLFWSSLPRAMILRLNQWTSNSLLLGLLYALSGPGMASDRGVTLSHVYKIDVAEGADCKLTTQLLPAQDQAAELQGTTEMLSSVGDNDVVFRHNIHLQPPKCGCEDSESFKALMYRLNGLEEEVTHLKKQCSQGCCKAVDYACSGHGNYERSSCSCVCDAGWEGPDCSTSTCPNECNDNGRCVEGRCKCYEGYAGDDCSQLVCPNDCNDKGSCEDGVCVCFSHYTGEDCSIPRCPGDCVGNGHCVDGTCICNEGFFGEDCSRVMGPENVRLLGKTEESLLVEWNPVTGVEYYVLTYHPEGDEGTLQRVSVPHSDNSYLITGLSPGVTYIVDVYAVIKQITSEPSTLKATTVVLAVDGIRVLGQTEDTIQVDWQNPAAEVDYFMLTHASPEGEEEELTVPKSQEARTKHTITGDPCHFSFFCLTMLPSCTEPVGKKKNTFTNAFLGLDAPTNLETVEVTEDTVTVTWDSMLADVDGYMVSYSSVEGSSEEIPVGADSTSYRIAGLTPGVLYTVYVWGVKGDQTSKKISTQAETGQQVVFQAFYLTILPSRSEPVGKKTTFTNAFLELDAPTNLVTREVTEDTVSVTWDSMLADVDGYMVSYSSAEGSSEEIPVGADSTSYRIAGLTPGVLYTVYVWGVKGNQTSKKISTQAETELDAPTNLETVEVAEDTVTVTWDSMLADVDGYMVSYSSVEGSSEEIPVGADSSSYRIAELTPGVLYTVYIWGVKGDRSSKKSSTQAETELDAPTNLVTREVTEDTVSVTWDSMLADVDGYMVSYSSAEGSSEEIPVGADSTSYRIAGLTPGVLYTVYVWGVKGDQTSKKISTKAETVGMVHPFPMDCTQVLRNGMQSNGIYTIYINNNRSKPIQVYCDMTTDGGGWIVFQRRSNGKLDFMKRWKQYIQGFGDLTDEFWLGLEKIYELTNSSTKYELRVDLKLGSESAYAIYDNFGIASIKEKFTLTVGKYRGTAGDALTYHNSRPFSTVDSDNDISLNNCALTHQGAWWYKNCHLANLNGKYGDKRHSVGLNWEPWKGHLVSLDATEMKIRPVGYAGATLGRKRRSLGGRKKSIKMQAK</sequence>
<dbReference type="SUPFAM" id="SSF56496">
    <property type="entry name" value="Fibrinogen C-terminal domain-like"/>
    <property type="match status" value="1"/>
</dbReference>
<keyword evidence="7" id="KW-0677">Repeat</keyword>